<keyword evidence="1" id="KW-0812">Transmembrane</keyword>
<dbReference type="EMBL" id="CP037867">
    <property type="protein sequence ID" value="QBM29234.1"/>
    <property type="molecule type" value="Genomic_DNA"/>
</dbReference>
<sequence length="228" mass="24315">MPPSTTELPPPAASSIWPWIKGLAAALVAVAWAVASHMAAGQSEPSGWGAALALAPVVTALVLGLWSLPARWLGLTGLALMAALLVGAWPWLTARVPLLFFLDQTGVYILMAVVFGRTLRGPGESLVTQMARLVHGGVLSARQLVYTRGVTIAWSLFFLVMALVSVALFLWAPTPVWSTFAYLLGGPLIGLMFLGEFLWRRHALAGEDKATIADAIRAWKAHNADKAP</sequence>
<keyword evidence="3" id="KW-1185">Reference proteome</keyword>
<dbReference type="Proteomes" id="UP000293912">
    <property type="component" value="Chromosome"/>
</dbReference>
<feature type="transmembrane region" description="Helical" evidence="1">
    <location>
        <begin position="16"/>
        <end position="35"/>
    </location>
</feature>
<evidence type="ECO:0000313" key="3">
    <source>
        <dbReference type="Proteomes" id="UP000293912"/>
    </source>
</evidence>
<feature type="transmembrane region" description="Helical" evidence="1">
    <location>
        <begin position="179"/>
        <end position="199"/>
    </location>
</feature>
<protein>
    <recommendedName>
        <fullName evidence="4">Intracellular septation protein A</fullName>
    </recommendedName>
</protein>
<keyword evidence="1" id="KW-1133">Transmembrane helix</keyword>
<accession>A0A4P6X696</accession>
<feature type="transmembrane region" description="Helical" evidence="1">
    <location>
        <begin position="152"/>
        <end position="173"/>
    </location>
</feature>
<organism evidence="2 3">
    <name type="scientific">Hydrogenophaga pseudoflava</name>
    <name type="common">Pseudomonas carboxydoflava</name>
    <dbReference type="NCBI Taxonomy" id="47421"/>
    <lineage>
        <taxon>Bacteria</taxon>
        <taxon>Pseudomonadati</taxon>
        <taxon>Pseudomonadota</taxon>
        <taxon>Betaproteobacteria</taxon>
        <taxon>Burkholderiales</taxon>
        <taxon>Comamonadaceae</taxon>
        <taxon>Hydrogenophaga</taxon>
    </lineage>
</organism>
<keyword evidence="1" id="KW-0472">Membrane</keyword>
<name>A0A4P6X696_HYDPS</name>
<evidence type="ECO:0008006" key="4">
    <source>
        <dbReference type="Google" id="ProtNLM"/>
    </source>
</evidence>
<feature type="transmembrane region" description="Helical" evidence="1">
    <location>
        <begin position="72"/>
        <end position="92"/>
    </location>
</feature>
<reference evidence="2 3" key="1">
    <citation type="submission" date="2019-03" db="EMBL/GenBank/DDBJ databases">
        <authorList>
            <person name="Sebastian G."/>
            <person name="Baumann P."/>
            <person name="Ruckert C."/>
            <person name="Kalinowski J."/>
            <person name="Nebel B."/>
            <person name="Takors R."/>
            <person name="Blombach B."/>
        </authorList>
    </citation>
    <scope>NUCLEOTIDE SEQUENCE [LARGE SCALE GENOMIC DNA]</scope>
    <source>
        <strain evidence="2 3">DSM 1084</strain>
    </source>
</reference>
<proteinExistence type="predicted"/>
<evidence type="ECO:0000313" key="2">
    <source>
        <dbReference type="EMBL" id="QBM29234.1"/>
    </source>
</evidence>
<dbReference type="KEGG" id="hpse:HPF_16195"/>
<dbReference type="RefSeq" id="WP_133157203.1">
    <property type="nucleotide sequence ID" value="NZ_CP037867.1"/>
</dbReference>
<dbReference type="AlphaFoldDB" id="A0A4P6X696"/>
<feature type="transmembrane region" description="Helical" evidence="1">
    <location>
        <begin position="47"/>
        <end position="66"/>
    </location>
</feature>
<gene>
    <name evidence="2" type="ORF">HPF_16195</name>
</gene>
<evidence type="ECO:0000256" key="1">
    <source>
        <dbReference type="SAM" id="Phobius"/>
    </source>
</evidence>